<protein>
    <submittedName>
        <fullName evidence="1">Uncharacterized protein</fullName>
    </submittedName>
</protein>
<evidence type="ECO:0000313" key="2">
    <source>
        <dbReference type="Proteomes" id="UP000828048"/>
    </source>
</evidence>
<keyword evidence="2" id="KW-1185">Reference proteome</keyword>
<comment type="caution">
    <text evidence="1">The sequence shown here is derived from an EMBL/GenBank/DDBJ whole genome shotgun (WGS) entry which is preliminary data.</text>
</comment>
<gene>
    <name evidence="1" type="ORF">Vadar_016295</name>
</gene>
<evidence type="ECO:0000313" key="1">
    <source>
        <dbReference type="EMBL" id="KAH7857768.1"/>
    </source>
</evidence>
<accession>A0ACB7YWV9</accession>
<proteinExistence type="predicted"/>
<reference evidence="1 2" key="1">
    <citation type="journal article" date="2021" name="Hortic Res">
        <title>High-quality reference genome and annotation aids understanding of berry development for evergreen blueberry (Vaccinium darrowii).</title>
        <authorList>
            <person name="Yu J."/>
            <person name="Hulse-Kemp A.M."/>
            <person name="Babiker E."/>
            <person name="Staton M."/>
        </authorList>
    </citation>
    <scope>NUCLEOTIDE SEQUENCE [LARGE SCALE GENOMIC DNA]</scope>
    <source>
        <strain evidence="2">cv. NJ 8807/NJ 8810</strain>
        <tissue evidence="1">Young leaf</tissue>
    </source>
</reference>
<name>A0ACB7YWV9_9ERIC</name>
<dbReference type="EMBL" id="CM037153">
    <property type="protein sequence ID" value="KAH7857768.1"/>
    <property type="molecule type" value="Genomic_DNA"/>
</dbReference>
<sequence>MDIDRDGVVSCREYTDATTKDGYKLDGLDVLDKSGDRTPDFNEFVTFDSTYNSCGYMRYSGCSFVLSGIYFVCVTCNDAGKTYELCDKCYADKSYEHEDDHTCFREIHSSIQLRKPKPGFPSQDIFKVTPNTLNTAKMVANLAAGSPLCSIM</sequence>
<dbReference type="Proteomes" id="UP000828048">
    <property type="component" value="Chromosome 3"/>
</dbReference>
<organism evidence="1 2">
    <name type="scientific">Vaccinium darrowii</name>
    <dbReference type="NCBI Taxonomy" id="229202"/>
    <lineage>
        <taxon>Eukaryota</taxon>
        <taxon>Viridiplantae</taxon>
        <taxon>Streptophyta</taxon>
        <taxon>Embryophyta</taxon>
        <taxon>Tracheophyta</taxon>
        <taxon>Spermatophyta</taxon>
        <taxon>Magnoliopsida</taxon>
        <taxon>eudicotyledons</taxon>
        <taxon>Gunneridae</taxon>
        <taxon>Pentapetalae</taxon>
        <taxon>asterids</taxon>
        <taxon>Ericales</taxon>
        <taxon>Ericaceae</taxon>
        <taxon>Vaccinioideae</taxon>
        <taxon>Vaccinieae</taxon>
        <taxon>Vaccinium</taxon>
    </lineage>
</organism>